<evidence type="ECO:0000256" key="2">
    <source>
        <dbReference type="SAM" id="Phobius"/>
    </source>
</evidence>
<reference evidence="3 4" key="1">
    <citation type="submission" date="2018-03" db="EMBL/GenBank/DDBJ databases">
        <title>Novel Streptomyces sp. from soil.</title>
        <authorList>
            <person name="Tan G.Y.A."/>
            <person name="Lee Z.Y."/>
        </authorList>
    </citation>
    <scope>NUCLEOTIDE SEQUENCE [LARGE SCALE GENOMIC DNA]</scope>
    <source>
        <strain evidence="3 4">ST5x</strain>
    </source>
</reference>
<evidence type="ECO:0000313" key="3">
    <source>
        <dbReference type="EMBL" id="PRH76597.1"/>
    </source>
</evidence>
<gene>
    <name evidence="3" type="ORF">C6N75_24755</name>
</gene>
<feature type="transmembrane region" description="Helical" evidence="2">
    <location>
        <begin position="230"/>
        <end position="258"/>
    </location>
</feature>
<feature type="compositionally biased region" description="Low complexity" evidence="1">
    <location>
        <begin position="89"/>
        <end position="98"/>
    </location>
</feature>
<organism evidence="3 4">
    <name type="scientific">Streptomyces solincola</name>
    <dbReference type="NCBI Taxonomy" id="2100817"/>
    <lineage>
        <taxon>Bacteria</taxon>
        <taxon>Bacillati</taxon>
        <taxon>Actinomycetota</taxon>
        <taxon>Actinomycetes</taxon>
        <taxon>Kitasatosporales</taxon>
        <taxon>Streptomycetaceae</taxon>
        <taxon>Streptomyces</taxon>
    </lineage>
</organism>
<evidence type="ECO:0000256" key="1">
    <source>
        <dbReference type="SAM" id="MobiDB-lite"/>
    </source>
</evidence>
<feature type="compositionally biased region" description="Pro residues" evidence="1">
    <location>
        <begin position="76"/>
        <end position="88"/>
    </location>
</feature>
<sequence>MGIESDRLVFDYLSRVGDLAQQRQLDSQTRMRLVSSLRGEIDSRRARDDTPAAVRSILGSLGTPDAVVAAATADPGAPPAPAAPPPEAAPEQPAVPEQRGARGPRLRWRKGGRGEEPASAAGAAPDAGSPHLIGLDEDGAQAQGPDWWRVERARFDLSGDGLVPGFRGGVEIPAMLRPPPPQPEPGVDEPEKTAEGEAVAVAGGDAVVAAPLWRRGLGLAGGSVRAGHPVLLAAAALLVAGVVLGQWIVLVAGWGLAYASRRLSRTEAKFAVLGLPAAVLVASAVWLWGRTERRWGDPLAAGSEPLRAALSETWPWTLRAAALTSALYLAWRSRRA</sequence>
<comment type="caution">
    <text evidence="3">The sequence shown here is derived from an EMBL/GenBank/DDBJ whole genome shotgun (WGS) entry which is preliminary data.</text>
</comment>
<dbReference type="AlphaFoldDB" id="A0A2S9PQH2"/>
<feature type="transmembrane region" description="Helical" evidence="2">
    <location>
        <begin position="270"/>
        <end position="289"/>
    </location>
</feature>
<accession>A0A2S9PQH2</accession>
<feature type="compositionally biased region" description="Basic residues" evidence="1">
    <location>
        <begin position="102"/>
        <end position="111"/>
    </location>
</feature>
<keyword evidence="4" id="KW-1185">Reference proteome</keyword>
<dbReference type="RefSeq" id="WP_105871122.1">
    <property type="nucleotide sequence ID" value="NZ_PVLV01000470.1"/>
</dbReference>
<dbReference type="Proteomes" id="UP000239322">
    <property type="component" value="Unassembled WGS sequence"/>
</dbReference>
<dbReference type="OrthoDB" id="4350222at2"/>
<keyword evidence="2" id="KW-0472">Membrane</keyword>
<keyword evidence="2" id="KW-1133">Transmembrane helix</keyword>
<keyword evidence="2" id="KW-0812">Transmembrane</keyword>
<name>A0A2S9PQH2_9ACTN</name>
<evidence type="ECO:0000313" key="4">
    <source>
        <dbReference type="Proteomes" id="UP000239322"/>
    </source>
</evidence>
<protein>
    <submittedName>
        <fullName evidence="3">Uncharacterized protein</fullName>
    </submittedName>
</protein>
<feature type="region of interest" description="Disordered" evidence="1">
    <location>
        <begin position="71"/>
        <end position="140"/>
    </location>
</feature>
<feature type="compositionally biased region" description="Low complexity" evidence="1">
    <location>
        <begin position="117"/>
        <end position="130"/>
    </location>
</feature>
<proteinExistence type="predicted"/>
<dbReference type="EMBL" id="PVLV01000470">
    <property type="protein sequence ID" value="PRH76597.1"/>
    <property type="molecule type" value="Genomic_DNA"/>
</dbReference>